<evidence type="ECO:0000256" key="1">
    <source>
        <dbReference type="SAM" id="Phobius"/>
    </source>
</evidence>
<evidence type="ECO:0000313" key="3">
    <source>
        <dbReference type="Proteomes" id="UP000664209"/>
    </source>
</evidence>
<dbReference type="AlphaFoldDB" id="A0A939LNX9"/>
<sequence length="57" mass="6195">MAWLLLAWFALFVVTAAKDVRDKVLSGFVRPSRASIVVLLSGAALFVIPFLNPGCFV</sequence>
<proteinExistence type="predicted"/>
<keyword evidence="1" id="KW-0472">Membrane</keyword>
<organism evidence="2 3">
    <name type="scientific">Actinotalea soli</name>
    <dbReference type="NCBI Taxonomy" id="2819234"/>
    <lineage>
        <taxon>Bacteria</taxon>
        <taxon>Bacillati</taxon>
        <taxon>Actinomycetota</taxon>
        <taxon>Actinomycetes</taxon>
        <taxon>Micrococcales</taxon>
        <taxon>Cellulomonadaceae</taxon>
        <taxon>Actinotalea</taxon>
    </lineage>
</organism>
<keyword evidence="1" id="KW-1133">Transmembrane helix</keyword>
<keyword evidence="1" id="KW-0812">Transmembrane</keyword>
<name>A0A939LNX9_9CELL</name>
<protein>
    <submittedName>
        <fullName evidence="2">Uncharacterized protein</fullName>
    </submittedName>
</protein>
<reference evidence="2" key="1">
    <citation type="submission" date="2021-03" db="EMBL/GenBank/DDBJ databases">
        <title>Actinotalea soli sp. nov., isolated from soil.</title>
        <authorList>
            <person name="Ping W."/>
            <person name="Zhang J."/>
        </authorList>
    </citation>
    <scope>NUCLEOTIDE SEQUENCE</scope>
    <source>
        <strain evidence="2">BY-33</strain>
    </source>
</reference>
<dbReference type="EMBL" id="JAGEMK010000002">
    <property type="protein sequence ID" value="MBO1751094.1"/>
    <property type="molecule type" value="Genomic_DNA"/>
</dbReference>
<dbReference type="RefSeq" id="WP_208054783.1">
    <property type="nucleotide sequence ID" value="NZ_JAGEMK010000002.1"/>
</dbReference>
<accession>A0A939LNX9</accession>
<feature type="transmembrane region" description="Helical" evidence="1">
    <location>
        <begin position="33"/>
        <end position="51"/>
    </location>
</feature>
<gene>
    <name evidence="2" type="ORF">J4G33_04680</name>
</gene>
<comment type="caution">
    <text evidence="2">The sequence shown here is derived from an EMBL/GenBank/DDBJ whole genome shotgun (WGS) entry which is preliminary data.</text>
</comment>
<keyword evidence="3" id="KW-1185">Reference proteome</keyword>
<dbReference type="Proteomes" id="UP000664209">
    <property type="component" value="Unassembled WGS sequence"/>
</dbReference>
<evidence type="ECO:0000313" key="2">
    <source>
        <dbReference type="EMBL" id="MBO1751094.1"/>
    </source>
</evidence>